<feature type="region of interest" description="Disordered" evidence="1">
    <location>
        <begin position="46"/>
        <end position="65"/>
    </location>
</feature>
<name>A0A2H1VDX8_SPOFR</name>
<reference evidence="2" key="1">
    <citation type="submission" date="2016-07" db="EMBL/GenBank/DDBJ databases">
        <authorList>
            <person name="Bretaudeau A."/>
        </authorList>
    </citation>
    <scope>NUCLEOTIDE SEQUENCE</scope>
    <source>
        <strain evidence="2">Rice</strain>
        <tissue evidence="2">Whole body</tissue>
    </source>
</reference>
<evidence type="ECO:0000313" key="2">
    <source>
        <dbReference type="EMBL" id="SOQ38474.1"/>
    </source>
</evidence>
<evidence type="ECO:0000256" key="1">
    <source>
        <dbReference type="SAM" id="MobiDB-lite"/>
    </source>
</evidence>
<dbReference type="EMBL" id="ODYU01001791">
    <property type="protein sequence ID" value="SOQ38474.1"/>
    <property type="molecule type" value="Genomic_DNA"/>
</dbReference>
<proteinExistence type="predicted"/>
<gene>
    <name evidence="2" type="ORF">SFRICE_022800</name>
</gene>
<accession>A0A2H1VDX8</accession>
<sequence>MYEISPLIRSCGLPSGFTGAPGRKAGEGTGWFLVSKSLTLPLALPKAGERPAPASHGHSMGAMMY</sequence>
<dbReference type="AlphaFoldDB" id="A0A2H1VDX8"/>
<organism evidence="2">
    <name type="scientific">Spodoptera frugiperda</name>
    <name type="common">Fall armyworm</name>
    <dbReference type="NCBI Taxonomy" id="7108"/>
    <lineage>
        <taxon>Eukaryota</taxon>
        <taxon>Metazoa</taxon>
        <taxon>Ecdysozoa</taxon>
        <taxon>Arthropoda</taxon>
        <taxon>Hexapoda</taxon>
        <taxon>Insecta</taxon>
        <taxon>Pterygota</taxon>
        <taxon>Neoptera</taxon>
        <taxon>Endopterygota</taxon>
        <taxon>Lepidoptera</taxon>
        <taxon>Glossata</taxon>
        <taxon>Ditrysia</taxon>
        <taxon>Noctuoidea</taxon>
        <taxon>Noctuidae</taxon>
        <taxon>Amphipyrinae</taxon>
        <taxon>Spodoptera</taxon>
    </lineage>
</organism>
<protein>
    <submittedName>
        <fullName evidence="2">SFRICE_022800</fullName>
    </submittedName>
</protein>